<dbReference type="Proteomes" id="UP000253831">
    <property type="component" value="Unassembled WGS sequence"/>
</dbReference>
<comment type="caution">
    <text evidence="3">The sequence shown here is derived from an EMBL/GenBank/DDBJ whole genome shotgun (WGS) entry which is preliminary data.</text>
</comment>
<dbReference type="InterPro" id="IPR038610">
    <property type="entry name" value="FliK-like_C_sf"/>
</dbReference>
<dbReference type="AlphaFoldDB" id="A0A369XUG2"/>
<accession>A0A369XUG2</accession>
<evidence type="ECO:0000259" key="2">
    <source>
        <dbReference type="Pfam" id="PF02120"/>
    </source>
</evidence>
<organism evidence="3 4">
    <name type="scientific">Candidatus Accumulibacter meliphilus</name>
    <dbReference type="NCBI Taxonomy" id="2211374"/>
    <lineage>
        <taxon>Bacteria</taxon>
        <taxon>Pseudomonadati</taxon>
        <taxon>Pseudomonadota</taxon>
        <taxon>Betaproteobacteria</taxon>
        <taxon>Candidatus Accumulibacter</taxon>
    </lineage>
</organism>
<dbReference type="InterPro" id="IPR021136">
    <property type="entry name" value="Flagellar_hook_control-like_C"/>
</dbReference>
<keyword evidence="3" id="KW-0966">Cell projection</keyword>
<protein>
    <submittedName>
        <fullName evidence="3">Flagellar hook-length control protein FliK</fullName>
    </submittedName>
</protein>
<dbReference type="CDD" id="cd17470">
    <property type="entry name" value="T3SS_Flik_C"/>
    <property type="match status" value="1"/>
</dbReference>
<gene>
    <name evidence="3" type="ORF">DVS81_04175</name>
</gene>
<proteinExistence type="predicted"/>
<name>A0A369XUG2_9PROT</name>
<keyword evidence="3" id="KW-0282">Flagellum</keyword>
<evidence type="ECO:0000313" key="4">
    <source>
        <dbReference type="Proteomes" id="UP000253831"/>
    </source>
</evidence>
<evidence type="ECO:0000256" key="1">
    <source>
        <dbReference type="SAM" id="MobiDB-lite"/>
    </source>
</evidence>
<evidence type="ECO:0000313" key="3">
    <source>
        <dbReference type="EMBL" id="RDE51827.1"/>
    </source>
</evidence>
<dbReference type="EMBL" id="QPGA01000004">
    <property type="protein sequence ID" value="RDE51827.1"/>
    <property type="molecule type" value="Genomic_DNA"/>
</dbReference>
<feature type="domain" description="Flagellar hook-length control protein-like C-terminal" evidence="2">
    <location>
        <begin position="304"/>
        <end position="375"/>
    </location>
</feature>
<keyword evidence="3" id="KW-0969">Cilium</keyword>
<feature type="region of interest" description="Disordered" evidence="1">
    <location>
        <begin position="191"/>
        <end position="253"/>
    </location>
</feature>
<reference evidence="3 4" key="1">
    <citation type="submission" date="2018-05" db="EMBL/GenBank/DDBJ databases">
        <title>Integrated omic analyses show evidence that a Ca. Accumulibacter phosphatis strain performs denitrification under micro-aerobic conditions.</title>
        <authorList>
            <person name="Camejo P.Y."/>
            <person name="Katherine M.D."/>
            <person name="Daniel N.R."/>
        </authorList>
    </citation>
    <scope>NUCLEOTIDE SEQUENCE [LARGE SCALE GENOMIC DNA]</scope>
    <source>
        <strain evidence="3">UW-LDO-IC</strain>
    </source>
</reference>
<feature type="compositionally biased region" description="Low complexity" evidence="1">
    <location>
        <begin position="235"/>
        <end position="249"/>
    </location>
</feature>
<sequence length="388" mass="40282">MIVPEISTRIQPSADLALRPTPPAQEITDKLPGLAAGQRLLAEVQALLPNGTYRALINQRSVTLALPFAAKSGDAIELEVSESKGKLTLAVVARGAAEGGKAGNESTATQLSRTGQLIGTLLAGARDGKGGGAVALPLNGKQAIAASPPNSGTDLLPLLKQAIVQSGMFYEAHQAEWVEGRYSKAQLLQEPQGKLPPTTTPAQHGATAQQGLTTAASEAAPLPLSTASTEAASRGATTGSQAAPAATPSSAPPAVAPQLQAIVQQQLEAFATQNFSWQGQVWPGQQVLWDIDKANDGRHSDGDTEASSEKWQTRLRLSLPRLGEVDARLHIQGQQITLSVIASNAETRQLLSSETTALRSQLEKAGLDLASLGVTAPREADEHGQSAG</sequence>
<dbReference type="Gene3D" id="3.30.750.140">
    <property type="match status" value="1"/>
</dbReference>
<feature type="compositionally biased region" description="Low complexity" evidence="1">
    <location>
        <begin position="202"/>
        <end position="216"/>
    </location>
</feature>
<dbReference type="Pfam" id="PF02120">
    <property type="entry name" value="Flg_hook"/>
    <property type="match status" value="1"/>
</dbReference>